<dbReference type="InterPro" id="IPR029058">
    <property type="entry name" value="AB_hydrolase_fold"/>
</dbReference>
<evidence type="ECO:0008006" key="12">
    <source>
        <dbReference type="Google" id="ProtNLM"/>
    </source>
</evidence>
<dbReference type="Gene3D" id="3.40.50.1820">
    <property type="entry name" value="alpha/beta hydrolase"/>
    <property type="match status" value="1"/>
</dbReference>
<dbReference type="EMBL" id="OB796121">
    <property type="protein sequence ID" value="CAD7433084.1"/>
    <property type="molecule type" value="Genomic_DNA"/>
</dbReference>
<gene>
    <name evidence="11" type="ORF">TMSB3V08_LOCUS9773</name>
</gene>
<feature type="active site" description="Nucleophile" evidence="7">
    <location>
        <position position="178"/>
    </location>
</feature>
<name>A0A7R9EFL2_9NEOP</name>
<evidence type="ECO:0000256" key="8">
    <source>
        <dbReference type="SAM" id="SignalP"/>
    </source>
</evidence>
<dbReference type="InterPro" id="IPR025483">
    <property type="entry name" value="Lipase_euk"/>
</dbReference>
<dbReference type="InterPro" id="IPR022742">
    <property type="entry name" value="Hydrolase_4"/>
</dbReference>
<dbReference type="PANTHER" id="PTHR11005">
    <property type="entry name" value="LYSOSOMAL ACID LIPASE-RELATED"/>
    <property type="match status" value="1"/>
</dbReference>
<dbReference type="GO" id="GO:0016042">
    <property type="term" value="P:lipid catabolic process"/>
    <property type="evidence" value="ECO:0007669"/>
    <property type="project" value="UniProtKB-KW"/>
</dbReference>
<comment type="similarity">
    <text evidence="1">Belongs to the AB hydrolase superfamily. Lipase family.</text>
</comment>
<dbReference type="AlphaFoldDB" id="A0A7R9EFL2"/>
<accession>A0A7R9EFL2</accession>
<evidence type="ECO:0000256" key="4">
    <source>
        <dbReference type="ARBA" id="ARBA00022963"/>
    </source>
</evidence>
<feature type="active site" description="Charge relay system" evidence="7">
    <location>
        <position position="437"/>
    </location>
</feature>
<evidence type="ECO:0000256" key="3">
    <source>
        <dbReference type="ARBA" id="ARBA00022801"/>
    </source>
</evidence>
<feature type="signal peptide" evidence="8">
    <location>
        <begin position="1"/>
        <end position="20"/>
    </location>
</feature>
<dbReference type="GO" id="GO:0016788">
    <property type="term" value="F:hydrolase activity, acting on ester bonds"/>
    <property type="evidence" value="ECO:0007669"/>
    <property type="project" value="InterPro"/>
</dbReference>
<dbReference type="InterPro" id="IPR006693">
    <property type="entry name" value="AB_hydrolase_lipase"/>
</dbReference>
<dbReference type="FunFam" id="3.40.50.1820:FF:000021">
    <property type="entry name" value="Lipase"/>
    <property type="match status" value="1"/>
</dbReference>
<keyword evidence="5" id="KW-0443">Lipid metabolism</keyword>
<evidence type="ECO:0000256" key="1">
    <source>
        <dbReference type="ARBA" id="ARBA00010701"/>
    </source>
</evidence>
<sequence length="461" mass="51561">MGSNILIVALTLCSVASSWGWREGSVVSEELFAAANPDAYLTAPELIAKKGYPAETHTVTTEDGYILTMHRIPYGKSGPSNNRPAVFVQHGLLCSSAAWVLMEPEKSLAFILADAGYDVWLGNTRGNTYSKKHVSLKSTDKAYWAFSWHESGVYDLPAMIDYVLSRTSQSNLFYIGHSMGTTMFYVMASMRPEYNAKIRAQFSLAPVAFMSNLKSPVIRLMATFDNTLDVLLKMIGVYEFLPNSEFLTLVGGVFCKDDALTQKLCGNVLFLMCGFNQDQLNTTLLPVIMGQLPAGSSTNQLLHYAQGINSGKGVVSVEPVSVCVSCFMCDLNTRYKHRQMCRLLALPWFITCLVTPYNRYSFLPSKYREFSYGMIKNLAIYGSLTPPDYDLSKITAPVFLHWSDNDWMADTGDVRELQSKLPNVKGSIRVPLATFNHLDYMWAIDVKPLLYDTVLENMKKF</sequence>
<feature type="domain" description="Serine aminopeptidase S33" evidence="10">
    <location>
        <begin position="106"/>
        <end position="226"/>
    </location>
</feature>
<evidence type="ECO:0000256" key="5">
    <source>
        <dbReference type="ARBA" id="ARBA00023098"/>
    </source>
</evidence>
<feature type="domain" description="Partial AB-hydrolase lipase" evidence="9">
    <location>
        <begin position="44"/>
        <end position="102"/>
    </location>
</feature>
<evidence type="ECO:0000256" key="7">
    <source>
        <dbReference type="PIRSR" id="PIRSR000862-1"/>
    </source>
</evidence>
<dbReference type="Pfam" id="PF12146">
    <property type="entry name" value="Hydrolase_4"/>
    <property type="match status" value="1"/>
</dbReference>
<evidence type="ECO:0000256" key="2">
    <source>
        <dbReference type="ARBA" id="ARBA00022729"/>
    </source>
</evidence>
<evidence type="ECO:0000259" key="10">
    <source>
        <dbReference type="Pfam" id="PF12146"/>
    </source>
</evidence>
<keyword evidence="4" id="KW-0442">Lipid degradation</keyword>
<proteinExistence type="inferred from homology"/>
<reference evidence="11" key="1">
    <citation type="submission" date="2020-11" db="EMBL/GenBank/DDBJ databases">
        <authorList>
            <person name="Tran Van P."/>
        </authorList>
    </citation>
    <scope>NUCLEOTIDE SEQUENCE</scope>
</reference>
<feature type="chain" id="PRO_5031459643" description="Lipase" evidence="8">
    <location>
        <begin position="21"/>
        <end position="461"/>
    </location>
</feature>
<feature type="active site" description="Charge relay system" evidence="7">
    <location>
        <position position="406"/>
    </location>
</feature>
<keyword evidence="3" id="KW-0378">Hydrolase</keyword>
<evidence type="ECO:0000313" key="11">
    <source>
        <dbReference type="EMBL" id="CAD7433084.1"/>
    </source>
</evidence>
<organism evidence="11">
    <name type="scientific">Timema monikensis</name>
    <dbReference type="NCBI Taxonomy" id="170555"/>
    <lineage>
        <taxon>Eukaryota</taxon>
        <taxon>Metazoa</taxon>
        <taxon>Ecdysozoa</taxon>
        <taxon>Arthropoda</taxon>
        <taxon>Hexapoda</taxon>
        <taxon>Insecta</taxon>
        <taxon>Pterygota</taxon>
        <taxon>Neoptera</taxon>
        <taxon>Polyneoptera</taxon>
        <taxon>Phasmatodea</taxon>
        <taxon>Timematodea</taxon>
        <taxon>Timematoidea</taxon>
        <taxon>Timematidae</taxon>
        <taxon>Timema</taxon>
    </lineage>
</organism>
<keyword evidence="6" id="KW-0325">Glycoprotein</keyword>
<protein>
    <recommendedName>
        <fullName evidence="12">Lipase</fullName>
    </recommendedName>
</protein>
<dbReference type="PIRSF" id="PIRSF000862">
    <property type="entry name" value="Steryl_ester_lip"/>
    <property type="match status" value="1"/>
</dbReference>
<dbReference type="SUPFAM" id="SSF53474">
    <property type="entry name" value="alpha/beta-Hydrolases"/>
    <property type="match status" value="1"/>
</dbReference>
<keyword evidence="2 8" id="KW-0732">Signal</keyword>
<evidence type="ECO:0000256" key="6">
    <source>
        <dbReference type="ARBA" id="ARBA00023180"/>
    </source>
</evidence>
<dbReference type="Pfam" id="PF04083">
    <property type="entry name" value="Abhydro_lipase"/>
    <property type="match status" value="1"/>
</dbReference>
<evidence type="ECO:0000259" key="9">
    <source>
        <dbReference type="Pfam" id="PF04083"/>
    </source>
</evidence>